<dbReference type="Gene3D" id="1.10.287.1490">
    <property type="match status" value="1"/>
</dbReference>
<feature type="transmembrane region" description="Helical" evidence="3">
    <location>
        <begin position="20"/>
        <end position="45"/>
    </location>
</feature>
<feature type="domain" description="OmpA-like" evidence="4">
    <location>
        <begin position="217"/>
        <end position="344"/>
    </location>
</feature>
<dbReference type="PANTHER" id="PTHR30329:SF21">
    <property type="entry name" value="LIPOPROTEIN YIAD-RELATED"/>
    <property type="match status" value="1"/>
</dbReference>
<accession>A0A371X7X5</accession>
<dbReference type="GO" id="GO:0016020">
    <property type="term" value="C:membrane"/>
    <property type="evidence" value="ECO:0007669"/>
    <property type="project" value="UniProtKB-UniRule"/>
</dbReference>
<feature type="coiled-coil region" evidence="2">
    <location>
        <begin position="56"/>
        <end position="167"/>
    </location>
</feature>
<dbReference type="Gene3D" id="3.30.1330.60">
    <property type="entry name" value="OmpA-like domain"/>
    <property type="match status" value="1"/>
</dbReference>
<keyword evidence="3" id="KW-1133">Transmembrane helix</keyword>
<reference evidence="5 6" key="1">
    <citation type="submission" date="2018-08" db="EMBL/GenBank/DDBJ databases">
        <title>Fulvimarina sp. 85, whole genome shotgun sequence.</title>
        <authorList>
            <person name="Tuo L."/>
        </authorList>
    </citation>
    <scope>NUCLEOTIDE SEQUENCE [LARGE SCALE GENOMIC DNA]</scope>
    <source>
        <strain evidence="5 6">85</strain>
    </source>
</reference>
<dbReference type="CDD" id="cd07185">
    <property type="entry name" value="OmpA_C-like"/>
    <property type="match status" value="1"/>
</dbReference>
<dbReference type="PROSITE" id="PS51123">
    <property type="entry name" value="OMPA_2"/>
    <property type="match status" value="1"/>
</dbReference>
<sequence>MALSRNRRGGGGGADYWPGFVDALSTLLLAIMFLLSVFVLAQFLLSRELSGQDAVLDRLNGQIAELTQLLALERSQAQDSEDEIASLRASLGALEDERSRLQSALAENGGSSEAANATIASLRDNLAEEESLSQRARSQVELLNQQLTALRQQIAALESALEASESRDQESQTRIADLGRRLNVALAQRVQELNRYRSDFFGRLREILADRDNVRIVGDRFVFQSEVLFPSGSADLQNAGTDELNQMASAIRDLAAEIPSDIDWIVRVDGHTDNVPLSGTGEFADNWELSSARASAVVKYLIGQGVPADHLAATGFGQFQPIDEGDTADARRRNRRIEFKLTER</sequence>
<protein>
    <submittedName>
        <fullName evidence="5">Peptidoglycan-binding protein</fullName>
    </submittedName>
</protein>
<dbReference type="InterPro" id="IPR050330">
    <property type="entry name" value="Bact_OuterMem_StrucFunc"/>
</dbReference>
<dbReference type="OrthoDB" id="9815217at2"/>
<evidence type="ECO:0000256" key="1">
    <source>
        <dbReference type="PROSITE-ProRule" id="PRU00473"/>
    </source>
</evidence>
<name>A0A371X7X5_9HYPH</name>
<gene>
    <name evidence="5" type="ORF">DYI37_05540</name>
</gene>
<organism evidence="5 6">
    <name type="scientific">Fulvimarina endophytica</name>
    <dbReference type="NCBI Taxonomy" id="2293836"/>
    <lineage>
        <taxon>Bacteria</taxon>
        <taxon>Pseudomonadati</taxon>
        <taxon>Pseudomonadota</taxon>
        <taxon>Alphaproteobacteria</taxon>
        <taxon>Hyphomicrobiales</taxon>
        <taxon>Aurantimonadaceae</taxon>
        <taxon>Fulvimarina</taxon>
    </lineage>
</organism>
<keyword evidence="2" id="KW-0175">Coiled coil</keyword>
<dbReference type="NCBIfam" id="NF006543">
    <property type="entry name" value="PRK09039.1-2"/>
    <property type="match status" value="1"/>
</dbReference>
<evidence type="ECO:0000259" key="4">
    <source>
        <dbReference type="PROSITE" id="PS51123"/>
    </source>
</evidence>
<dbReference type="AlphaFoldDB" id="A0A371X7X5"/>
<dbReference type="InterPro" id="IPR036737">
    <property type="entry name" value="OmpA-like_sf"/>
</dbReference>
<dbReference type="EMBL" id="QURL01000002">
    <property type="protein sequence ID" value="RFC65298.1"/>
    <property type="molecule type" value="Genomic_DNA"/>
</dbReference>
<comment type="caution">
    <text evidence="5">The sequence shown here is derived from an EMBL/GenBank/DDBJ whole genome shotgun (WGS) entry which is preliminary data.</text>
</comment>
<dbReference type="RefSeq" id="WP_116682195.1">
    <property type="nucleotide sequence ID" value="NZ_QURL01000002.1"/>
</dbReference>
<proteinExistence type="predicted"/>
<dbReference type="InterPro" id="IPR006665">
    <property type="entry name" value="OmpA-like"/>
</dbReference>
<dbReference type="NCBIfam" id="NF006544">
    <property type="entry name" value="PRK09039.1-3"/>
    <property type="match status" value="1"/>
</dbReference>
<evidence type="ECO:0000256" key="2">
    <source>
        <dbReference type="SAM" id="Coils"/>
    </source>
</evidence>
<evidence type="ECO:0000313" key="5">
    <source>
        <dbReference type="EMBL" id="RFC65298.1"/>
    </source>
</evidence>
<keyword evidence="6" id="KW-1185">Reference proteome</keyword>
<evidence type="ECO:0000313" key="6">
    <source>
        <dbReference type="Proteomes" id="UP000264310"/>
    </source>
</evidence>
<dbReference type="Proteomes" id="UP000264310">
    <property type="component" value="Unassembled WGS sequence"/>
</dbReference>
<evidence type="ECO:0000256" key="3">
    <source>
        <dbReference type="SAM" id="Phobius"/>
    </source>
</evidence>
<keyword evidence="1 3" id="KW-0472">Membrane</keyword>
<dbReference type="PANTHER" id="PTHR30329">
    <property type="entry name" value="STATOR ELEMENT OF FLAGELLAR MOTOR COMPLEX"/>
    <property type="match status" value="1"/>
</dbReference>
<dbReference type="SUPFAM" id="SSF103088">
    <property type="entry name" value="OmpA-like"/>
    <property type="match status" value="1"/>
</dbReference>
<dbReference type="Pfam" id="PF00691">
    <property type="entry name" value="OmpA"/>
    <property type="match status" value="1"/>
</dbReference>
<keyword evidence="3" id="KW-0812">Transmembrane</keyword>
<dbReference type="NCBIfam" id="NF006545">
    <property type="entry name" value="PRK09039.1-4"/>
    <property type="match status" value="1"/>
</dbReference>